<organism evidence="1 2">
    <name type="scientific">Chionoecetes opilio</name>
    <name type="common">Atlantic snow crab</name>
    <name type="synonym">Cancer opilio</name>
    <dbReference type="NCBI Taxonomy" id="41210"/>
    <lineage>
        <taxon>Eukaryota</taxon>
        <taxon>Metazoa</taxon>
        <taxon>Ecdysozoa</taxon>
        <taxon>Arthropoda</taxon>
        <taxon>Crustacea</taxon>
        <taxon>Multicrustacea</taxon>
        <taxon>Malacostraca</taxon>
        <taxon>Eumalacostraca</taxon>
        <taxon>Eucarida</taxon>
        <taxon>Decapoda</taxon>
        <taxon>Pleocyemata</taxon>
        <taxon>Brachyura</taxon>
        <taxon>Eubrachyura</taxon>
        <taxon>Majoidea</taxon>
        <taxon>Majidae</taxon>
        <taxon>Chionoecetes</taxon>
    </lineage>
</organism>
<name>A0A8J5CIR9_CHIOP</name>
<evidence type="ECO:0000313" key="1">
    <source>
        <dbReference type="EMBL" id="KAG0711889.1"/>
    </source>
</evidence>
<keyword evidence="2" id="KW-1185">Reference proteome</keyword>
<evidence type="ECO:0000313" key="2">
    <source>
        <dbReference type="Proteomes" id="UP000770661"/>
    </source>
</evidence>
<proteinExistence type="predicted"/>
<gene>
    <name evidence="1" type="ORF">GWK47_019635</name>
</gene>
<comment type="caution">
    <text evidence="1">The sequence shown here is derived from an EMBL/GenBank/DDBJ whole genome shotgun (WGS) entry which is preliminary data.</text>
</comment>
<reference evidence="1" key="1">
    <citation type="submission" date="2020-07" db="EMBL/GenBank/DDBJ databases">
        <title>The High-quality genome of the commercially important snow crab, Chionoecetes opilio.</title>
        <authorList>
            <person name="Jeong J.-H."/>
            <person name="Ryu S."/>
        </authorList>
    </citation>
    <scope>NUCLEOTIDE SEQUENCE</scope>
    <source>
        <strain evidence="1">MADBK_172401_WGS</strain>
        <tissue evidence="1">Digestive gland</tissue>
    </source>
</reference>
<accession>A0A8J5CIR9</accession>
<protein>
    <submittedName>
        <fullName evidence="1">Uncharacterized protein</fullName>
    </submittedName>
</protein>
<dbReference type="Proteomes" id="UP000770661">
    <property type="component" value="Unassembled WGS sequence"/>
</dbReference>
<sequence length="138" mass="14756">MTSQDVLSLSLAGILGLGEGERGALVSQRSLDTAADWRMVESTAANHLASPVVERAIVDSVLWKLSADRNSRRTWGQYGSRDRSKQCRYPKSVVTQGSGGPAVIVGGFRARGLGPDAMGTTWSLPWLRAPVLGLTNFA</sequence>
<dbReference type="EMBL" id="JACEEZ010022926">
    <property type="protein sequence ID" value="KAG0711889.1"/>
    <property type="molecule type" value="Genomic_DNA"/>
</dbReference>
<dbReference type="AlphaFoldDB" id="A0A8J5CIR9"/>